<dbReference type="Proteomes" id="UP000694844">
    <property type="component" value="Chromosome 10"/>
</dbReference>
<feature type="signal peptide" evidence="3">
    <location>
        <begin position="1"/>
        <end position="18"/>
    </location>
</feature>
<dbReference type="Gene3D" id="2.60.120.260">
    <property type="entry name" value="Galactose-binding domain-like"/>
    <property type="match status" value="2"/>
</dbReference>
<dbReference type="GeneID" id="111117406"/>
<keyword evidence="1" id="KW-0245">EGF-like domain</keyword>
<dbReference type="RefSeq" id="XP_022312230.1">
    <property type="nucleotide sequence ID" value="XM_022456522.1"/>
</dbReference>
<feature type="domain" description="EGF-like" evidence="4">
    <location>
        <begin position="576"/>
        <end position="607"/>
    </location>
</feature>
<dbReference type="Pfam" id="PF22633">
    <property type="entry name" value="F5_F8_type_C_2"/>
    <property type="match status" value="1"/>
</dbReference>
<dbReference type="SMART" id="SM00181">
    <property type="entry name" value="EGF"/>
    <property type="match status" value="6"/>
</dbReference>
<dbReference type="OrthoDB" id="10252017at2759"/>
<dbReference type="KEGG" id="cvn:111117406"/>
<sequence>MDCYIVLVYLSIVLLSRAYDDISYQHYAVQYPLFGGHAEFYKATNALDRNISTCTRNEGIGLNSQHKSVMWRVDFGRMYNIYSVNILFKHYEGYEMRQRGRFAGFSIYISNSGDIDTSALCYHDETGVPPLNFTTICLSFGRYVIFYNERLNGVSYPEKYEVSNVFTELCEVIVYGCKTAGTYGNNCDSQCPRHCRYNTCHIQSGTCFECEPGWIGSYCRQECAEGWYGQNCTLKCSGHCRDNASCDHVTGQCLDGCDAEWKGSRCDVEQIDLSYQKAATQLPLYSGLHELFKANNAVDRNITTCTRTDIIGPNSPDKRAWWKVDLGGMYHVNSIRIAFKKYDDFEMRQRGRLAGFSLFVSTDGSIENSSLCYKDGPKLPPLDFITHCVKYGRYVIFYNERLDAVSYPASYEHSSYTELCELTVYGCNKSGLYGNKCDFVCPVRCKDKICDIKNGTCLSCEPGFFGNYCTIGCEYGSYGEGCKLRCGKNCVNKTCNFVTGHCEAGCISGWTGQLCDQGCEYGSYGEGCKQRCGKNCVNNTCNLVTGHCEGGCISGWTGHLCDQACVQSYGKNCMYHCSPYCFERKCDRFNGTCLTGCTDNFYGERCDKDVFREQRTDASELNCTCRPWIIVGAISLTINSLCFIGVSTFIWRVHTKKLGIFTKLQLCSKSDLYTHAEPTIENPSHYQELDLQTERSAYQNTTLR</sequence>
<name>A0A8B8C9C2_CRAVI</name>
<dbReference type="PANTHER" id="PTHR24043">
    <property type="entry name" value="SCAVENGER RECEPTOR CLASS F"/>
    <property type="match status" value="1"/>
</dbReference>
<dbReference type="PANTHER" id="PTHR24043:SF8">
    <property type="entry name" value="EGF-LIKE DOMAIN-CONTAINING PROTEIN"/>
    <property type="match status" value="1"/>
</dbReference>
<evidence type="ECO:0000313" key="5">
    <source>
        <dbReference type="Proteomes" id="UP000694844"/>
    </source>
</evidence>
<keyword evidence="2" id="KW-0472">Membrane</keyword>
<feature type="domain" description="EGF-like" evidence="4">
    <location>
        <begin position="186"/>
        <end position="220"/>
    </location>
</feature>
<keyword evidence="2" id="KW-0812">Transmembrane</keyword>
<dbReference type="SUPFAM" id="SSF49785">
    <property type="entry name" value="Galactose-binding domain-like"/>
    <property type="match status" value="2"/>
</dbReference>
<reference evidence="6" key="1">
    <citation type="submission" date="2025-08" db="UniProtKB">
        <authorList>
            <consortium name="RefSeq"/>
        </authorList>
    </citation>
    <scope>IDENTIFICATION</scope>
    <source>
        <tissue evidence="6">Whole sample</tissue>
    </source>
</reference>
<evidence type="ECO:0000256" key="2">
    <source>
        <dbReference type="SAM" id="Phobius"/>
    </source>
</evidence>
<dbReference type="InterPro" id="IPR042635">
    <property type="entry name" value="MEGF10/SREC1/2-like"/>
</dbReference>
<keyword evidence="5" id="KW-1185">Reference proteome</keyword>
<keyword evidence="3" id="KW-0732">Signal</keyword>
<feature type="domain" description="EGF-like" evidence="4">
    <location>
        <begin position="222"/>
        <end position="267"/>
    </location>
</feature>
<accession>A0A8B8C9C2</accession>
<dbReference type="Gene3D" id="2.170.300.10">
    <property type="entry name" value="Tie2 ligand-binding domain superfamily"/>
    <property type="match status" value="1"/>
</dbReference>
<evidence type="ECO:0000313" key="6">
    <source>
        <dbReference type="RefSeq" id="XP_022312230.1"/>
    </source>
</evidence>
<feature type="domain" description="EGF-like" evidence="4">
    <location>
        <begin position="436"/>
        <end position="470"/>
    </location>
</feature>
<evidence type="ECO:0000259" key="4">
    <source>
        <dbReference type="SMART" id="SM00181"/>
    </source>
</evidence>
<feature type="chain" id="PRO_5034413294" evidence="3">
    <location>
        <begin position="19"/>
        <end position="704"/>
    </location>
</feature>
<dbReference type="InterPro" id="IPR000742">
    <property type="entry name" value="EGF"/>
</dbReference>
<feature type="transmembrane region" description="Helical" evidence="2">
    <location>
        <begin position="628"/>
        <end position="651"/>
    </location>
</feature>
<keyword evidence="2" id="KW-1133">Transmembrane helix</keyword>
<feature type="domain" description="EGF-like" evidence="4">
    <location>
        <begin position="531"/>
        <end position="562"/>
    </location>
</feature>
<evidence type="ECO:0000256" key="3">
    <source>
        <dbReference type="SAM" id="SignalP"/>
    </source>
</evidence>
<dbReference type="InterPro" id="IPR008979">
    <property type="entry name" value="Galactose-bd-like_sf"/>
</dbReference>
<dbReference type="AlphaFoldDB" id="A0A8B8C9C2"/>
<dbReference type="GO" id="GO:0005044">
    <property type="term" value="F:scavenger receptor activity"/>
    <property type="evidence" value="ECO:0007669"/>
    <property type="project" value="InterPro"/>
</dbReference>
<evidence type="ECO:0000256" key="1">
    <source>
        <dbReference type="ARBA" id="ARBA00022536"/>
    </source>
</evidence>
<proteinExistence type="predicted"/>
<feature type="domain" description="EGF-like" evidence="4">
    <location>
        <begin position="485"/>
        <end position="516"/>
    </location>
</feature>
<protein>
    <submittedName>
        <fullName evidence="6">Multiple epidermal growth factor-like domains protein 10 isoform X1</fullName>
    </submittedName>
</protein>
<organism evidence="5 6">
    <name type="scientific">Crassostrea virginica</name>
    <name type="common">Eastern oyster</name>
    <dbReference type="NCBI Taxonomy" id="6565"/>
    <lineage>
        <taxon>Eukaryota</taxon>
        <taxon>Metazoa</taxon>
        <taxon>Spiralia</taxon>
        <taxon>Lophotrochozoa</taxon>
        <taxon>Mollusca</taxon>
        <taxon>Bivalvia</taxon>
        <taxon>Autobranchia</taxon>
        <taxon>Pteriomorphia</taxon>
        <taxon>Ostreida</taxon>
        <taxon>Ostreoidea</taxon>
        <taxon>Ostreidae</taxon>
        <taxon>Crassostrea</taxon>
    </lineage>
</organism>
<gene>
    <name evidence="6" type="primary">LOC111117406</name>
</gene>